<dbReference type="GO" id="GO:0030246">
    <property type="term" value="F:carbohydrate binding"/>
    <property type="evidence" value="ECO:0007669"/>
    <property type="project" value="InterPro"/>
</dbReference>
<dbReference type="GO" id="GO:0004559">
    <property type="term" value="F:alpha-mannosidase activity"/>
    <property type="evidence" value="ECO:0007669"/>
    <property type="project" value="InterPro"/>
</dbReference>
<dbReference type="FunFam" id="1.20.1270.50:FF:000004">
    <property type="entry name" value="alpha-mannosidase 2C1 isoform X1"/>
    <property type="match status" value="1"/>
</dbReference>
<dbReference type="SUPFAM" id="SSF88713">
    <property type="entry name" value="Glycoside hydrolase/deacetylase"/>
    <property type="match status" value="1"/>
</dbReference>
<dbReference type="GO" id="GO:0009313">
    <property type="term" value="P:oligosaccharide catabolic process"/>
    <property type="evidence" value="ECO:0007669"/>
    <property type="project" value="TreeGrafter"/>
</dbReference>
<accession>A0AA97I5V2</accession>
<name>A0AA97I5V2_9MICO</name>
<keyword evidence="2" id="KW-0479">Metal-binding</keyword>
<dbReference type="Pfam" id="PF22907">
    <property type="entry name" value="Ams1-like_1st"/>
    <property type="match status" value="1"/>
</dbReference>
<dbReference type="InterPro" id="IPR015341">
    <property type="entry name" value="Glyco_hydro_38_cen"/>
</dbReference>
<keyword evidence="4" id="KW-0326">Glycosidase</keyword>
<organism evidence="6 7">
    <name type="scientific">Microbacterium betulae</name>
    <dbReference type="NCBI Taxonomy" id="2981139"/>
    <lineage>
        <taxon>Bacteria</taxon>
        <taxon>Bacillati</taxon>
        <taxon>Actinomycetota</taxon>
        <taxon>Actinomycetes</taxon>
        <taxon>Micrococcales</taxon>
        <taxon>Microbacteriaceae</taxon>
        <taxon>Microbacterium</taxon>
    </lineage>
</organism>
<dbReference type="InterPro" id="IPR037094">
    <property type="entry name" value="Glyco_hydro_38_cen_sf"/>
</dbReference>
<dbReference type="PANTHER" id="PTHR46017">
    <property type="entry name" value="ALPHA-MANNOSIDASE 2C1"/>
    <property type="match status" value="1"/>
</dbReference>
<dbReference type="Pfam" id="PF07748">
    <property type="entry name" value="Glyco_hydro_38C"/>
    <property type="match status" value="1"/>
</dbReference>
<dbReference type="SUPFAM" id="SSF88688">
    <property type="entry name" value="Families 57/38 glycoside transferase middle domain"/>
    <property type="match status" value="1"/>
</dbReference>
<dbReference type="Pfam" id="PF09261">
    <property type="entry name" value="Alpha-mann_mid"/>
    <property type="match status" value="1"/>
</dbReference>
<evidence type="ECO:0000313" key="7">
    <source>
        <dbReference type="Proteomes" id="UP001305498"/>
    </source>
</evidence>
<dbReference type="SMART" id="SM00872">
    <property type="entry name" value="Alpha-mann_mid"/>
    <property type="match status" value="1"/>
</dbReference>
<dbReference type="InterPro" id="IPR011013">
    <property type="entry name" value="Gal_mutarotase_sf_dom"/>
</dbReference>
<keyword evidence="3 6" id="KW-0378">Hydrolase</keyword>
<dbReference type="EMBL" id="CP118157">
    <property type="protein sequence ID" value="WOF23129.1"/>
    <property type="molecule type" value="Genomic_DNA"/>
</dbReference>
<feature type="domain" description="Glycoside hydrolase family 38 central" evidence="5">
    <location>
        <begin position="522"/>
        <end position="600"/>
    </location>
</feature>
<dbReference type="AlphaFoldDB" id="A0AA97I5V2"/>
<evidence type="ECO:0000313" key="6">
    <source>
        <dbReference type="EMBL" id="WOF23129.1"/>
    </source>
</evidence>
<evidence type="ECO:0000256" key="3">
    <source>
        <dbReference type="ARBA" id="ARBA00022801"/>
    </source>
</evidence>
<proteinExistence type="inferred from homology"/>
<dbReference type="SUPFAM" id="SSF74650">
    <property type="entry name" value="Galactose mutarotase-like"/>
    <property type="match status" value="1"/>
</dbReference>
<keyword evidence="7" id="KW-1185">Reference proteome</keyword>
<dbReference type="Gene3D" id="2.70.98.30">
    <property type="entry name" value="Golgi alpha-mannosidase II, domain 4"/>
    <property type="match status" value="1"/>
</dbReference>
<dbReference type="Pfam" id="PF17677">
    <property type="entry name" value="Glyco_hydro38C2"/>
    <property type="match status" value="1"/>
</dbReference>
<dbReference type="Pfam" id="PF01074">
    <property type="entry name" value="Glyco_hydro_38N"/>
    <property type="match status" value="1"/>
</dbReference>
<dbReference type="InterPro" id="IPR011682">
    <property type="entry name" value="Glyco_hydro_38_C"/>
</dbReference>
<dbReference type="CDD" id="cd10789">
    <property type="entry name" value="GH38N_AMII_ER_cytosolic"/>
    <property type="match status" value="1"/>
</dbReference>
<comment type="similarity">
    <text evidence="1">Belongs to the glycosyl hydrolase 38 family.</text>
</comment>
<dbReference type="Proteomes" id="UP001305498">
    <property type="component" value="Chromosome"/>
</dbReference>
<dbReference type="InterPro" id="IPR027291">
    <property type="entry name" value="Glyco_hydro_38_N_sf"/>
</dbReference>
<evidence type="ECO:0000256" key="4">
    <source>
        <dbReference type="ARBA" id="ARBA00023295"/>
    </source>
</evidence>
<evidence type="ECO:0000256" key="1">
    <source>
        <dbReference type="ARBA" id="ARBA00009792"/>
    </source>
</evidence>
<dbReference type="InterPro" id="IPR028995">
    <property type="entry name" value="Glyco_hydro_57/38_cen_sf"/>
</dbReference>
<dbReference type="KEGG" id="mbet:N8K70_00245"/>
<dbReference type="GO" id="GO:0046872">
    <property type="term" value="F:metal ion binding"/>
    <property type="evidence" value="ECO:0007669"/>
    <property type="project" value="UniProtKB-KW"/>
</dbReference>
<dbReference type="Gene3D" id="1.20.1270.50">
    <property type="entry name" value="Glycoside hydrolase family 38, central domain"/>
    <property type="match status" value="1"/>
</dbReference>
<dbReference type="InterPro" id="IPR041147">
    <property type="entry name" value="GH38_C"/>
</dbReference>
<gene>
    <name evidence="6" type="ORF">N8K70_00245</name>
</gene>
<dbReference type="GO" id="GO:0006013">
    <property type="term" value="P:mannose metabolic process"/>
    <property type="evidence" value="ECO:0007669"/>
    <property type="project" value="InterPro"/>
</dbReference>
<dbReference type="Gene3D" id="3.20.110.10">
    <property type="entry name" value="Glycoside hydrolase 38, N terminal domain"/>
    <property type="match status" value="1"/>
</dbReference>
<dbReference type="RefSeq" id="WP_317139600.1">
    <property type="nucleotide sequence ID" value="NZ_CP118157.1"/>
</dbReference>
<evidence type="ECO:0000256" key="2">
    <source>
        <dbReference type="ARBA" id="ARBA00022723"/>
    </source>
</evidence>
<dbReference type="InterPro" id="IPR000602">
    <property type="entry name" value="Glyco_hydro_38_N"/>
</dbReference>
<dbReference type="InterPro" id="IPR054723">
    <property type="entry name" value="Ams1-like_N"/>
</dbReference>
<dbReference type="FunFam" id="3.20.110.10:FF:000002">
    <property type="entry name" value="alpha-mannosidase 2C1 isoform X1"/>
    <property type="match status" value="1"/>
</dbReference>
<evidence type="ECO:0000259" key="5">
    <source>
        <dbReference type="SMART" id="SM00872"/>
    </source>
</evidence>
<dbReference type="PANTHER" id="PTHR46017:SF1">
    <property type="entry name" value="ALPHA-MANNOSIDASE 2C1"/>
    <property type="match status" value="1"/>
</dbReference>
<protein>
    <submittedName>
        <fullName evidence="6">Glycoside hydrolase family 38 C-terminal domain-containing protein</fullName>
    </submittedName>
</protein>
<sequence>MHDDSALVEARIARTHRDRIAPAIRSPRAPVAVEAWEAPGEPVPFAEAAGRAFSPLERGEPWGRPWGTTWLRVRGSLPGGWRERVEAGTHEAELVVDLGFTPGQPGFQSEGLVYTPQGSVLKGLEPLNDWIALPAGEDGFEVYIEAASNPDVGSDWSFRPTPVGDRATAGDDPLYRFGGVEVVLRDRAVFALDRDWTTLAGLLAVLPERSPRRAGVLRALERASDALDPDDVAGSAADARAALAPALASSATGSAHRVAAVGHAHIDSAWLWPVRETVRKCARTFSNVLDLMDRYPDFVFAASSAQQYLWMQESYPEIFDRIRARVAEGRWVPVGGMWVESDTNMPGGEALARQFVAGKGYFLRELGVETTEVWLPDSFGYSAALPQIVAASASDSFLTQKISWNETNVMPHHTFLWEGIDGSRVFTHFPPVDRYNSDLGAVDLDRAERQHAERGISDLSLVPFGFGDGGGGPTREMIETAHRKRDLEGSPRVELTRPDDFFAQAKAELPAPSTWSGELYLEFHRGTYTSQARTKAGNRRSEHLLREAELWAATAAVRHGAAYPADRLRDLWRTVLLQQFHDILPGSSIAWVHQQAEEEYARVAAELEEIVDASLDVLAGGTPPPDDGTSGREDVVFNAAPVTVDGVAAMAAGHPGARPRAGVSRTDDGFVLEGEGIRVVVDARGEIVSLIDTATGREAIAPEGRGNVLQLFRDTPNQWDAWDLDHHFNRTPQGASRVSSARIEGDAVVVEHEIGRSAVTQRLRIAPHGLAVDIETTVDWHERQKLLKLSFDVDVLADTAASEIQFGHVRRPVHANTSWDAARFETVAHRWLHVDEPGFGVTLANDRVYGHDVTRRERAGGGGTTRVRESLLRAPVFPDPSADQGVHVFRHALSTGGILDAVAEGYRLNLPTRSRRGGPVEPLVRVEGAPSVLVEAVKLAEDGSGDVVVRLYEARGGRARGRLVPGFAAAGAVRTDLLERPLDHRPDDALALDLRPFELVTVRIGRA</sequence>
<dbReference type="InterPro" id="IPR011330">
    <property type="entry name" value="Glyco_hydro/deAcase_b/a-brl"/>
</dbReference>
<reference evidence="6 7" key="1">
    <citation type="submission" date="2023-02" db="EMBL/GenBank/DDBJ databases">
        <title>Microbacterium betulae sp. nov., isolated from birch wood.</title>
        <authorList>
            <person name="Pasciak M."/>
            <person name="Pawlik K.J."/>
            <person name="Martynowski D."/>
            <person name="Laczmanski L."/>
            <person name="Ciekot J."/>
            <person name="Szponar B."/>
            <person name="Wojcik-Fatla A."/>
            <person name="Mackiewicz B."/>
            <person name="Farian E."/>
            <person name="Cholewa G."/>
            <person name="Cholewa A."/>
            <person name="Dutkiewicz J."/>
        </authorList>
    </citation>
    <scope>NUCLEOTIDE SEQUENCE [LARGE SCALE GENOMIC DNA]</scope>
    <source>
        <strain evidence="6 7">AB</strain>
    </source>
</reference>